<feature type="region of interest" description="Disordered" evidence="1">
    <location>
        <begin position="1"/>
        <end position="54"/>
    </location>
</feature>
<reference evidence="2" key="1">
    <citation type="submission" date="2020-10" db="EMBL/GenBank/DDBJ databases">
        <title>Mucilaginibacter mali sp. nov., isolated from rhizosphere soil of apple orchard.</title>
        <authorList>
            <person name="Lee J.-S."/>
            <person name="Kim H.S."/>
            <person name="Kim J.-S."/>
        </authorList>
    </citation>
    <scope>NUCLEOTIDE SEQUENCE</scope>
    <source>
        <strain evidence="2">KCTC 22746</strain>
    </source>
</reference>
<feature type="compositionally biased region" description="Polar residues" evidence="1">
    <location>
        <begin position="1"/>
        <end position="11"/>
    </location>
</feature>
<dbReference type="Proteomes" id="UP000622475">
    <property type="component" value="Unassembled WGS sequence"/>
</dbReference>
<gene>
    <name evidence="2" type="ORF">IRJ16_16960</name>
</gene>
<accession>A0A929KXQ1</accession>
<name>A0A929KXQ1_9SPHI</name>
<comment type="caution">
    <text evidence="2">The sequence shown here is derived from an EMBL/GenBank/DDBJ whole genome shotgun (WGS) entry which is preliminary data.</text>
</comment>
<evidence type="ECO:0000256" key="1">
    <source>
        <dbReference type="SAM" id="MobiDB-lite"/>
    </source>
</evidence>
<protein>
    <submittedName>
        <fullName evidence="2">Uncharacterized protein</fullName>
    </submittedName>
</protein>
<evidence type="ECO:0000313" key="2">
    <source>
        <dbReference type="EMBL" id="MBE9663581.1"/>
    </source>
</evidence>
<organism evidence="2 3">
    <name type="scientific">Mucilaginibacter myungsuensis</name>
    <dbReference type="NCBI Taxonomy" id="649104"/>
    <lineage>
        <taxon>Bacteria</taxon>
        <taxon>Pseudomonadati</taxon>
        <taxon>Bacteroidota</taxon>
        <taxon>Sphingobacteriia</taxon>
        <taxon>Sphingobacteriales</taxon>
        <taxon>Sphingobacteriaceae</taxon>
        <taxon>Mucilaginibacter</taxon>
    </lineage>
</organism>
<proteinExistence type="predicted"/>
<dbReference type="EMBL" id="JADFFL010000007">
    <property type="protein sequence ID" value="MBE9663581.1"/>
    <property type="molecule type" value="Genomic_DNA"/>
</dbReference>
<feature type="compositionally biased region" description="Basic and acidic residues" evidence="1">
    <location>
        <begin position="12"/>
        <end position="42"/>
    </location>
</feature>
<sequence>MSTSKNATQSNKKTDDDDKELKTEAPISEKDEVKKAEDRTNEAAKAGRSNAGKK</sequence>
<keyword evidence="3" id="KW-1185">Reference proteome</keyword>
<evidence type="ECO:0000313" key="3">
    <source>
        <dbReference type="Proteomes" id="UP000622475"/>
    </source>
</evidence>
<dbReference type="AlphaFoldDB" id="A0A929KXQ1"/>
<dbReference type="RefSeq" id="WP_194112821.1">
    <property type="nucleotide sequence ID" value="NZ_JADFFL010000007.1"/>
</dbReference>